<proteinExistence type="predicted"/>
<gene>
    <name evidence="1" type="ORF">AMTR_s03541p00007170</name>
</gene>
<dbReference type="AlphaFoldDB" id="U5CL88"/>
<reference evidence="2" key="1">
    <citation type="journal article" date="2013" name="Science">
        <title>The Amborella genome and the evolution of flowering plants.</title>
        <authorList>
            <consortium name="Amborella Genome Project"/>
        </authorList>
    </citation>
    <scope>NUCLEOTIDE SEQUENCE [LARGE SCALE GENOMIC DNA]</scope>
</reference>
<evidence type="ECO:0000313" key="2">
    <source>
        <dbReference type="Proteomes" id="UP000017836"/>
    </source>
</evidence>
<dbReference type="Gramene" id="ERM98725">
    <property type="protein sequence ID" value="ERM98725"/>
    <property type="gene ID" value="AMTR_s03541p00007170"/>
</dbReference>
<keyword evidence="2" id="KW-1185">Reference proteome</keyword>
<dbReference type="SUPFAM" id="SSF101148">
    <property type="entry name" value="Plant invertase/pectin methylesterase inhibitor"/>
    <property type="match status" value="1"/>
</dbReference>
<feature type="non-terminal residue" evidence="1">
    <location>
        <position position="51"/>
    </location>
</feature>
<dbReference type="InterPro" id="IPR035513">
    <property type="entry name" value="Invertase/methylesterase_inhib"/>
</dbReference>
<name>U5CL88_AMBTC</name>
<dbReference type="Proteomes" id="UP000017836">
    <property type="component" value="Unassembled WGS sequence"/>
</dbReference>
<accession>U5CL88</accession>
<evidence type="ECO:0000313" key="1">
    <source>
        <dbReference type="EMBL" id="ERM98725.1"/>
    </source>
</evidence>
<protein>
    <submittedName>
        <fullName evidence="1">Uncharacterized protein</fullName>
    </submittedName>
</protein>
<organism evidence="1 2">
    <name type="scientific">Amborella trichopoda</name>
    <dbReference type="NCBI Taxonomy" id="13333"/>
    <lineage>
        <taxon>Eukaryota</taxon>
        <taxon>Viridiplantae</taxon>
        <taxon>Streptophyta</taxon>
        <taxon>Embryophyta</taxon>
        <taxon>Tracheophyta</taxon>
        <taxon>Spermatophyta</taxon>
        <taxon>Magnoliopsida</taxon>
        <taxon>Amborellales</taxon>
        <taxon>Amborellaceae</taxon>
        <taxon>Amborella</taxon>
    </lineage>
</organism>
<dbReference type="EMBL" id="KI395294">
    <property type="protein sequence ID" value="ERM98725.1"/>
    <property type="molecule type" value="Genomic_DNA"/>
</dbReference>
<dbReference type="HOGENOM" id="CLU_3112509_0_0_1"/>
<sequence>MVLDSCNDDYISALGDLQNTADEFYVHKDYTGAVEIMGKCMLMPMSCEDAN</sequence>